<dbReference type="AlphaFoldDB" id="A0A7G9RJG8"/>
<reference evidence="1 2" key="1">
    <citation type="submission" date="2020-08" db="EMBL/GenBank/DDBJ databases">
        <title>Genome sequence of Diaphorobacter ruginosibacter DSM 27467T.</title>
        <authorList>
            <person name="Hyun D.-W."/>
            <person name="Bae J.-W."/>
        </authorList>
    </citation>
    <scope>NUCLEOTIDE SEQUENCE [LARGE SCALE GENOMIC DNA]</scope>
    <source>
        <strain evidence="1 2">DSM 27467</strain>
    </source>
</reference>
<dbReference type="Proteomes" id="UP000515811">
    <property type="component" value="Chromosome"/>
</dbReference>
<dbReference type="KEGG" id="drg:H9K76_14080"/>
<keyword evidence="2" id="KW-1185">Reference proteome</keyword>
<protein>
    <submittedName>
        <fullName evidence="1">Uncharacterized protein</fullName>
    </submittedName>
</protein>
<evidence type="ECO:0000313" key="2">
    <source>
        <dbReference type="Proteomes" id="UP000515811"/>
    </source>
</evidence>
<proteinExistence type="predicted"/>
<gene>
    <name evidence="1" type="ORF">H9K76_14080</name>
</gene>
<dbReference type="RefSeq" id="WP_187596016.1">
    <property type="nucleotide sequence ID" value="NZ_CP060714.1"/>
</dbReference>
<organism evidence="1 2">
    <name type="scientific">Diaphorobacter ruginosibacter</name>
    <dbReference type="NCBI Taxonomy" id="1715720"/>
    <lineage>
        <taxon>Bacteria</taxon>
        <taxon>Pseudomonadati</taxon>
        <taxon>Pseudomonadota</taxon>
        <taxon>Betaproteobacteria</taxon>
        <taxon>Burkholderiales</taxon>
        <taxon>Comamonadaceae</taxon>
        <taxon>Diaphorobacter</taxon>
    </lineage>
</organism>
<evidence type="ECO:0000313" key="1">
    <source>
        <dbReference type="EMBL" id="QNN55743.1"/>
    </source>
</evidence>
<dbReference type="EMBL" id="CP060714">
    <property type="protein sequence ID" value="QNN55743.1"/>
    <property type="molecule type" value="Genomic_DNA"/>
</dbReference>
<name>A0A7G9RJG8_9BURK</name>
<accession>A0A7G9RJG8</accession>
<sequence>MTTFINFARAHGVDIAPGKLYASEKVKRCPTEAHPRSKNSAYFWDGQRSWVFAWDGEARVQWFNDPNAKPWTEAGKAAWRAKRDAARKAEE</sequence>